<keyword evidence="13" id="KW-1015">Disulfide bond</keyword>
<dbReference type="InterPro" id="IPR048290">
    <property type="entry name" value="ZP_chr"/>
</dbReference>
<dbReference type="Gene3D" id="2.60.40.4100">
    <property type="entry name" value="Zona pellucida, ZP-C domain"/>
    <property type="match status" value="1"/>
</dbReference>
<dbReference type="InterPro" id="IPR055355">
    <property type="entry name" value="ZP-C"/>
</dbReference>
<comment type="caution">
    <text evidence="19">The sequence shown here is derived from an EMBL/GenBank/DDBJ whole genome shotgun (WGS) entry which is preliminary data.</text>
</comment>
<evidence type="ECO:0000256" key="8">
    <source>
        <dbReference type="ARBA" id="ARBA00022685"/>
    </source>
</evidence>
<dbReference type="GO" id="GO:2000344">
    <property type="term" value="P:positive regulation of acrosome reaction"/>
    <property type="evidence" value="ECO:0007669"/>
    <property type="project" value="TreeGrafter"/>
</dbReference>
<feature type="compositionally biased region" description="Basic and acidic residues" evidence="16">
    <location>
        <begin position="540"/>
        <end position="551"/>
    </location>
</feature>
<dbReference type="GO" id="GO:0031012">
    <property type="term" value="C:extracellular matrix"/>
    <property type="evidence" value="ECO:0007669"/>
    <property type="project" value="TreeGrafter"/>
</dbReference>
<evidence type="ECO:0000256" key="7">
    <source>
        <dbReference type="ARBA" id="ARBA00022530"/>
    </source>
</evidence>
<feature type="signal peptide" evidence="17">
    <location>
        <begin position="1"/>
        <end position="24"/>
    </location>
</feature>
<dbReference type="InterPro" id="IPR042235">
    <property type="entry name" value="ZP-C_dom"/>
</dbReference>
<keyword evidence="8" id="KW-0165">Cleavage on pair of basic residues</keyword>
<evidence type="ECO:0000259" key="18">
    <source>
        <dbReference type="PROSITE" id="PS51034"/>
    </source>
</evidence>
<keyword evidence="11" id="KW-1133">Transmembrane helix</keyword>
<keyword evidence="9" id="KW-0812">Transmembrane</keyword>
<keyword evidence="7" id="KW-0272">Extracellular matrix</keyword>
<keyword evidence="20" id="KW-1185">Reference proteome</keyword>
<evidence type="ECO:0000256" key="15">
    <source>
        <dbReference type="ARBA" id="ARBA00030824"/>
    </source>
</evidence>
<keyword evidence="5" id="KW-1003">Cell membrane</keyword>
<dbReference type="AlphaFoldDB" id="A0A5A9P611"/>
<feature type="region of interest" description="Disordered" evidence="16">
    <location>
        <begin position="477"/>
        <end position="573"/>
    </location>
</feature>
<dbReference type="Pfam" id="PF00100">
    <property type="entry name" value="Zona_pellucida"/>
    <property type="match status" value="1"/>
</dbReference>
<keyword evidence="12" id="KW-0472">Membrane</keyword>
<dbReference type="PANTHER" id="PTHR11576:SF2">
    <property type="entry name" value="ZONA PELLUCIDA SPERM-BINDING PROTEIN 3"/>
    <property type="match status" value="1"/>
</dbReference>
<dbReference type="SMART" id="SM00241">
    <property type="entry name" value="ZP"/>
    <property type="match status" value="1"/>
</dbReference>
<dbReference type="PRINTS" id="PR00023">
    <property type="entry name" value="ZPELLUCIDA"/>
</dbReference>
<comment type="similarity">
    <text evidence="3">Belongs to the ZP domain family. ZPC subfamily.</text>
</comment>
<evidence type="ECO:0000256" key="3">
    <source>
        <dbReference type="ARBA" id="ARBA00006735"/>
    </source>
</evidence>
<proteinExistence type="inferred from homology"/>
<dbReference type="GO" id="GO:0035803">
    <property type="term" value="P:egg coat formation"/>
    <property type="evidence" value="ECO:0007669"/>
    <property type="project" value="TreeGrafter"/>
</dbReference>
<evidence type="ECO:0000256" key="16">
    <source>
        <dbReference type="SAM" id="MobiDB-lite"/>
    </source>
</evidence>
<organism evidence="19 20">
    <name type="scientific">Triplophysa tibetana</name>
    <dbReference type="NCBI Taxonomy" id="1572043"/>
    <lineage>
        <taxon>Eukaryota</taxon>
        <taxon>Metazoa</taxon>
        <taxon>Chordata</taxon>
        <taxon>Craniata</taxon>
        <taxon>Vertebrata</taxon>
        <taxon>Euteleostomi</taxon>
        <taxon>Actinopterygii</taxon>
        <taxon>Neopterygii</taxon>
        <taxon>Teleostei</taxon>
        <taxon>Ostariophysi</taxon>
        <taxon>Cypriniformes</taxon>
        <taxon>Nemacheilidae</taxon>
        <taxon>Triplophysa</taxon>
    </lineage>
</organism>
<dbReference type="InterPro" id="IPR055356">
    <property type="entry name" value="ZP-N"/>
</dbReference>
<feature type="compositionally biased region" description="Polar residues" evidence="16">
    <location>
        <begin position="477"/>
        <end position="504"/>
    </location>
</feature>
<comment type="subcellular location">
    <subcellularLocation>
        <location evidence="1">Cell membrane</location>
        <topology evidence="1">Single-pass type I membrane protein</topology>
    </subcellularLocation>
    <subcellularLocation>
        <location evidence="2">Secreted</location>
        <location evidence="2">Extracellular space</location>
        <location evidence="2">Extracellular matrix</location>
    </subcellularLocation>
</comment>
<accession>A0A5A9P611</accession>
<keyword evidence="10 17" id="KW-0732">Signal</keyword>
<reference evidence="19 20" key="1">
    <citation type="journal article" date="2019" name="Mol. Ecol. Resour.">
        <title>Chromosome-level genome assembly of Triplophysa tibetana, a fish adapted to the harsh high-altitude environment of the Tibetan Plateau.</title>
        <authorList>
            <person name="Yang X."/>
            <person name="Liu H."/>
            <person name="Ma Z."/>
            <person name="Zou Y."/>
            <person name="Zou M."/>
            <person name="Mao Y."/>
            <person name="Li X."/>
            <person name="Wang H."/>
            <person name="Chen T."/>
            <person name="Wang W."/>
            <person name="Yang R."/>
        </authorList>
    </citation>
    <scope>NUCLEOTIDE SEQUENCE [LARGE SCALE GENOMIC DNA]</scope>
    <source>
        <strain evidence="19">TTIB1903HZAU</strain>
        <tissue evidence="19">Muscle</tissue>
    </source>
</reference>
<feature type="region of interest" description="Disordered" evidence="16">
    <location>
        <begin position="357"/>
        <end position="391"/>
    </location>
</feature>
<name>A0A5A9P611_9TELE</name>
<evidence type="ECO:0000256" key="10">
    <source>
        <dbReference type="ARBA" id="ARBA00022729"/>
    </source>
</evidence>
<evidence type="ECO:0000256" key="5">
    <source>
        <dbReference type="ARBA" id="ARBA00022475"/>
    </source>
</evidence>
<dbReference type="GO" id="GO:0032190">
    <property type="term" value="F:acrosin binding"/>
    <property type="evidence" value="ECO:0007669"/>
    <property type="project" value="TreeGrafter"/>
</dbReference>
<evidence type="ECO:0000313" key="20">
    <source>
        <dbReference type="Proteomes" id="UP000324632"/>
    </source>
</evidence>
<evidence type="ECO:0000256" key="14">
    <source>
        <dbReference type="ARBA" id="ARBA00023180"/>
    </source>
</evidence>
<dbReference type="Pfam" id="PF23344">
    <property type="entry name" value="ZP-N"/>
    <property type="match status" value="1"/>
</dbReference>
<feature type="domain" description="ZP" evidence="18">
    <location>
        <begin position="72"/>
        <end position="336"/>
    </location>
</feature>
<dbReference type="PROSITE" id="PS51034">
    <property type="entry name" value="ZP_2"/>
    <property type="match status" value="1"/>
</dbReference>
<feature type="chain" id="PRO_5022867812" description="Zona pellucida sperm-binding protein 3" evidence="17">
    <location>
        <begin position="25"/>
        <end position="573"/>
    </location>
</feature>
<evidence type="ECO:0000256" key="12">
    <source>
        <dbReference type="ARBA" id="ARBA00023136"/>
    </source>
</evidence>
<evidence type="ECO:0000313" key="19">
    <source>
        <dbReference type="EMBL" id="KAA0716549.1"/>
    </source>
</evidence>
<sequence>MMTESVISHLLILTLTVKLSDVRAYPRSFQPRTHHPSGQSQMSEYLSLRKPSNQVKDSLLRQVTRVKTVAVTCLENYMEIAIKADLFQIGLSVDAAELRLGLDTQPIPACKVRAFSNDTYSIAAQLTDCGTQHWMTDDSLIYTNFLIFSPQPSSDGVIRLEESVVPIECYYSRKFDVTSNPIRPTWISYGSTQSAVENLKFSLKLMTADWQNERPSSVYFLGDIINIEASVLQYHHTKLHVYFESCVATVTPDVNSVPRYKFIENHGCLMDGQLTASKSRFLPRIRNDKLQLQLDAFKFHKEERPEIYITCTLQAYPVMDVVNPTHKACSFIDGSWKSADGGDWACYSCQSPKEFAPSFRTTQEQSGPPSDPTPDQASSAQRHMKFQPRTRAGSADFFKSVKTSSDSAPSWSSIIIPQEEEGESVGWEQERTLGPLAIFSKNTRMGFLPPPRVKQGVPPFPSLKDKTPMPHNIIWTNGVTSEMDSEGNVTPTPSLETTEKPMTTSEAKSEKEKDNDNKEADKDKEGFGEAGNAADDDLSKEEKNDGQDGRHLWNNKDLPEDFEQVLTTRAPAN</sequence>
<evidence type="ECO:0000256" key="4">
    <source>
        <dbReference type="ARBA" id="ARBA00017980"/>
    </source>
</evidence>
<keyword evidence="6" id="KW-0964">Secreted</keyword>
<dbReference type="Proteomes" id="UP000324632">
    <property type="component" value="Chromosome 9"/>
</dbReference>
<dbReference type="InterPro" id="IPR001507">
    <property type="entry name" value="ZP_dom"/>
</dbReference>
<keyword evidence="14" id="KW-0325">Glycoprotein</keyword>
<feature type="compositionally biased region" description="Basic and acidic residues" evidence="16">
    <location>
        <begin position="507"/>
        <end position="527"/>
    </location>
</feature>
<dbReference type="GO" id="GO:0007339">
    <property type="term" value="P:binding of sperm to zona pellucida"/>
    <property type="evidence" value="ECO:0007669"/>
    <property type="project" value="TreeGrafter"/>
</dbReference>
<gene>
    <name evidence="19" type="ORF">E1301_Tti009496</name>
</gene>
<evidence type="ECO:0000256" key="9">
    <source>
        <dbReference type="ARBA" id="ARBA00022692"/>
    </source>
</evidence>
<protein>
    <recommendedName>
        <fullName evidence="4">Zona pellucida sperm-binding protein 3</fullName>
    </recommendedName>
    <alternativeName>
        <fullName evidence="15">Zona pellucida glycoprotein 3</fullName>
    </alternativeName>
</protein>
<dbReference type="EMBL" id="SOYY01000009">
    <property type="protein sequence ID" value="KAA0716549.1"/>
    <property type="molecule type" value="Genomic_DNA"/>
</dbReference>
<evidence type="ECO:0000256" key="2">
    <source>
        <dbReference type="ARBA" id="ARBA00004498"/>
    </source>
</evidence>
<evidence type="ECO:0000256" key="6">
    <source>
        <dbReference type="ARBA" id="ARBA00022525"/>
    </source>
</evidence>
<dbReference type="GO" id="GO:0005886">
    <property type="term" value="C:plasma membrane"/>
    <property type="evidence" value="ECO:0007669"/>
    <property type="project" value="UniProtKB-SubCell"/>
</dbReference>
<evidence type="ECO:0000256" key="13">
    <source>
        <dbReference type="ARBA" id="ARBA00023157"/>
    </source>
</evidence>
<feature type="compositionally biased region" description="Polar residues" evidence="16">
    <location>
        <begin position="359"/>
        <end position="381"/>
    </location>
</feature>
<dbReference type="FunFam" id="2.60.40.4100:FF:000002">
    <property type="entry name" value="Zona pellucida sperm-binding protein 3"/>
    <property type="match status" value="1"/>
</dbReference>
<evidence type="ECO:0000256" key="11">
    <source>
        <dbReference type="ARBA" id="ARBA00022989"/>
    </source>
</evidence>
<dbReference type="PANTHER" id="PTHR11576">
    <property type="entry name" value="ZONA PELLUCIDA SPERM-BINDING PROTEIN 3"/>
    <property type="match status" value="1"/>
</dbReference>
<dbReference type="FunFam" id="2.60.40.3210:FF:000001">
    <property type="entry name" value="Zona pellucida sperm-binding protein 3"/>
    <property type="match status" value="1"/>
</dbReference>
<evidence type="ECO:0000256" key="1">
    <source>
        <dbReference type="ARBA" id="ARBA00004251"/>
    </source>
</evidence>
<evidence type="ECO:0000256" key="17">
    <source>
        <dbReference type="SAM" id="SignalP"/>
    </source>
</evidence>
<dbReference type="Gene3D" id="2.60.40.3210">
    <property type="entry name" value="Zona pellucida, ZP-N domain"/>
    <property type="match status" value="1"/>
</dbReference>